<feature type="region of interest" description="Disordered" evidence="1">
    <location>
        <begin position="604"/>
        <end position="642"/>
    </location>
</feature>
<feature type="compositionally biased region" description="Polar residues" evidence="1">
    <location>
        <begin position="620"/>
        <end position="637"/>
    </location>
</feature>
<protein>
    <submittedName>
        <fullName evidence="2">Uncharacterized protein</fullName>
    </submittedName>
</protein>
<gene>
    <name evidence="2" type="ORF">HJC23_006883</name>
</gene>
<comment type="caution">
    <text evidence="2">The sequence shown here is derived from an EMBL/GenBank/DDBJ whole genome shotgun (WGS) entry which is preliminary data.</text>
</comment>
<evidence type="ECO:0000313" key="3">
    <source>
        <dbReference type="Proteomes" id="UP001516023"/>
    </source>
</evidence>
<reference evidence="2 3" key="1">
    <citation type="journal article" date="2020" name="G3 (Bethesda)">
        <title>Improved Reference Genome for Cyclotella cryptica CCMP332, a Model for Cell Wall Morphogenesis, Salinity Adaptation, and Lipid Production in Diatoms (Bacillariophyta).</title>
        <authorList>
            <person name="Roberts W.R."/>
            <person name="Downey K.M."/>
            <person name="Ruck E.C."/>
            <person name="Traller J.C."/>
            <person name="Alverson A.J."/>
        </authorList>
    </citation>
    <scope>NUCLEOTIDE SEQUENCE [LARGE SCALE GENOMIC DNA]</scope>
    <source>
        <strain evidence="2 3">CCMP332</strain>
    </source>
</reference>
<keyword evidence="3" id="KW-1185">Reference proteome</keyword>
<name>A0ABD3QCF1_9STRA</name>
<proteinExistence type="predicted"/>
<feature type="region of interest" description="Disordered" evidence="1">
    <location>
        <begin position="366"/>
        <end position="414"/>
    </location>
</feature>
<dbReference type="EMBL" id="JABMIG020000051">
    <property type="protein sequence ID" value="KAL3797845.1"/>
    <property type="molecule type" value="Genomic_DNA"/>
</dbReference>
<feature type="compositionally biased region" description="Low complexity" evidence="1">
    <location>
        <begin position="366"/>
        <end position="394"/>
    </location>
</feature>
<accession>A0ABD3QCF1</accession>
<evidence type="ECO:0000313" key="2">
    <source>
        <dbReference type="EMBL" id="KAL3797845.1"/>
    </source>
</evidence>
<feature type="region of interest" description="Disordered" evidence="1">
    <location>
        <begin position="97"/>
        <end position="126"/>
    </location>
</feature>
<organism evidence="2 3">
    <name type="scientific">Cyclotella cryptica</name>
    <dbReference type="NCBI Taxonomy" id="29204"/>
    <lineage>
        <taxon>Eukaryota</taxon>
        <taxon>Sar</taxon>
        <taxon>Stramenopiles</taxon>
        <taxon>Ochrophyta</taxon>
        <taxon>Bacillariophyta</taxon>
        <taxon>Coscinodiscophyceae</taxon>
        <taxon>Thalassiosirophycidae</taxon>
        <taxon>Stephanodiscales</taxon>
        <taxon>Stephanodiscaceae</taxon>
        <taxon>Cyclotella</taxon>
    </lineage>
</organism>
<dbReference type="AlphaFoldDB" id="A0ABD3QCF1"/>
<sequence length="747" mass="83233">MDVYFNHNNCKSSICNKTESDQSRHLSSISSPPIPEMKELRRFSSSQTVTSNASSTRTHRRSYVEVGSMIFGVSTQDTIPLQRQKSNPIPIKRVTGVHHGHHRLSSPEHRAADEDSEPAFSCPSVRAARSDRVSSSSFVTTSKQDKDLETVCCTLSKEEDGTVDGTVRALELIRKLSFDTGDANAAGPVNMRVDRNSTLSVCSAPTIMALPPVRHRDRISRREHEDGEAVLASTPPLGLPLPPKIQRMEDSHSVVSLPYHVPQIMHSRNRLRSTSLSEMSDSCRLGFDVGKEEAYEDEQQGVCSIEESSVLYSAKSRVHDEEVVLSTIENGVSTASMALSPPLHPLLIQPRTPLLLNRVRTSTMASDQSSYLSPCSSSSSSSSSEDSDEYSISSNEDELHGLDDPPGFYEGDFRSEPWHREAGNLWMPQVSTGFHIHPSTWGMHSQDPHRLSCEALREWNRLCEEEEHQQGIATKHQHIWKALSCPDMMAWEDHEEQQKGDAFNVNQRLEDVPTHLIAQTELEDINNDGERPLSPVVPPHLIGSDAPVSDAPSRSIFSYTNSYSPSTISSGLSDVEERSQLDFDITFIYPREIEVTHSSEIAEAKNTAPLQQKQGHRRSLSSIGLSKPLNSKKISSGTKRRHRRYKSDNFLVDKTLSTVDTTLHRQDRQLSLPNIAEDIKSSNSSSNVNSSDHNLLNVLSLSLGSDELNVLSMKESIAKAWGRHGEKICWFTFGCFFAVSFQLLLRV</sequence>
<evidence type="ECO:0000256" key="1">
    <source>
        <dbReference type="SAM" id="MobiDB-lite"/>
    </source>
</evidence>
<dbReference type="Proteomes" id="UP001516023">
    <property type="component" value="Unassembled WGS sequence"/>
</dbReference>
<feature type="region of interest" description="Disordered" evidence="1">
    <location>
        <begin position="523"/>
        <end position="548"/>
    </location>
</feature>